<dbReference type="PANTHER" id="PTHR43133:SF51">
    <property type="entry name" value="RNA POLYMERASE SIGMA FACTOR"/>
    <property type="match status" value="1"/>
</dbReference>
<dbReference type="NCBIfam" id="TIGR02937">
    <property type="entry name" value="sigma70-ECF"/>
    <property type="match status" value="1"/>
</dbReference>
<reference evidence="8" key="1">
    <citation type="journal article" date="2019" name="Int. J. Syst. Evol. Microbiol.">
        <title>The Global Catalogue of Microorganisms (GCM) 10K type strain sequencing project: providing services to taxonomists for standard genome sequencing and annotation.</title>
        <authorList>
            <consortium name="The Broad Institute Genomics Platform"/>
            <consortium name="The Broad Institute Genome Sequencing Center for Infectious Disease"/>
            <person name="Wu L."/>
            <person name="Ma J."/>
        </authorList>
    </citation>
    <scope>NUCLEOTIDE SEQUENCE [LARGE SCALE GENOMIC DNA]</scope>
    <source>
        <strain evidence="8">CCM 8980</strain>
    </source>
</reference>
<dbReference type="CDD" id="cd06171">
    <property type="entry name" value="Sigma70_r4"/>
    <property type="match status" value="1"/>
</dbReference>
<organism evidence="7 8">
    <name type="scientific">Lacticaseibacillus mingshuiensis</name>
    <dbReference type="NCBI Taxonomy" id="2799574"/>
    <lineage>
        <taxon>Bacteria</taxon>
        <taxon>Bacillati</taxon>
        <taxon>Bacillota</taxon>
        <taxon>Bacilli</taxon>
        <taxon>Lactobacillales</taxon>
        <taxon>Lactobacillaceae</taxon>
        <taxon>Lacticaseibacillus</taxon>
    </lineage>
</organism>
<dbReference type="Proteomes" id="UP001597196">
    <property type="component" value="Unassembled WGS sequence"/>
</dbReference>
<dbReference type="InterPro" id="IPR013325">
    <property type="entry name" value="RNA_pol_sigma_r2"/>
</dbReference>
<evidence type="ECO:0000313" key="8">
    <source>
        <dbReference type="Proteomes" id="UP001597196"/>
    </source>
</evidence>
<evidence type="ECO:0000256" key="3">
    <source>
        <dbReference type="ARBA" id="ARBA00023082"/>
    </source>
</evidence>
<keyword evidence="2" id="KW-0805">Transcription regulation</keyword>
<evidence type="ECO:0000256" key="2">
    <source>
        <dbReference type="ARBA" id="ARBA00023015"/>
    </source>
</evidence>
<feature type="domain" description="RNA polymerase sigma-70 region 2" evidence="5">
    <location>
        <begin position="26"/>
        <end position="87"/>
    </location>
</feature>
<keyword evidence="3" id="KW-0731">Sigma factor</keyword>
<dbReference type="Gene3D" id="1.10.1740.10">
    <property type="match status" value="1"/>
</dbReference>
<dbReference type="InterPro" id="IPR007627">
    <property type="entry name" value="RNA_pol_sigma70_r2"/>
</dbReference>
<dbReference type="SUPFAM" id="SSF88659">
    <property type="entry name" value="Sigma3 and sigma4 domains of RNA polymerase sigma factors"/>
    <property type="match status" value="1"/>
</dbReference>
<dbReference type="InterPro" id="IPR036388">
    <property type="entry name" value="WH-like_DNA-bd_sf"/>
</dbReference>
<dbReference type="Pfam" id="PF08281">
    <property type="entry name" value="Sigma70_r4_2"/>
    <property type="match status" value="1"/>
</dbReference>
<dbReference type="Pfam" id="PF04542">
    <property type="entry name" value="Sigma70_r2"/>
    <property type="match status" value="1"/>
</dbReference>
<dbReference type="InterPro" id="IPR039425">
    <property type="entry name" value="RNA_pol_sigma-70-like"/>
</dbReference>
<dbReference type="RefSeq" id="WP_203626501.1">
    <property type="nucleotide sequence ID" value="NZ_BOLQ01000005.1"/>
</dbReference>
<evidence type="ECO:0000259" key="6">
    <source>
        <dbReference type="Pfam" id="PF08281"/>
    </source>
</evidence>
<dbReference type="EMBL" id="JBHTOC010000009">
    <property type="protein sequence ID" value="MFD1430052.1"/>
    <property type="molecule type" value="Genomic_DNA"/>
</dbReference>
<dbReference type="InterPro" id="IPR014284">
    <property type="entry name" value="RNA_pol_sigma-70_dom"/>
</dbReference>
<protein>
    <submittedName>
        <fullName evidence="7">Sigma-70 family RNA polymerase sigma factor</fullName>
    </submittedName>
</protein>
<gene>
    <name evidence="7" type="ORF">ACFQ4P_07305</name>
</gene>
<proteinExistence type="inferred from homology"/>
<evidence type="ECO:0000313" key="7">
    <source>
        <dbReference type="EMBL" id="MFD1430052.1"/>
    </source>
</evidence>
<dbReference type="InterPro" id="IPR013249">
    <property type="entry name" value="RNA_pol_sigma70_r4_t2"/>
</dbReference>
<keyword evidence="4" id="KW-0804">Transcription</keyword>
<dbReference type="InterPro" id="IPR013324">
    <property type="entry name" value="RNA_pol_sigma_r3/r4-like"/>
</dbReference>
<sequence>MTEEDGTLILAAKAGNQEALMQLLDARQEKLYKTAFLCVHNAQDALDIVQDTSLQAFLSIHRLRQPQYFDTWLIRILINVSRHYYRRPLPPLPAPEQMPDAHRQIDLHEDLMQALTKVPAKYRVVLILFYFNELEASEIAAVLRVPTGTVKSRLNRGRKWLREKGGMQREY</sequence>
<evidence type="ECO:0000256" key="1">
    <source>
        <dbReference type="ARBA" id="ARBA00010641"/>
    </source>
</evidence>
<dbReference type="SUPFAM" id="SSF88946">
    <property type="entry name" value="Sigma2 domain of RNA polymerase sigma factors"/>
    <property type="match status" value="1"/>
</dbReference>
<comment type="similarity">
    <text evidence="1">Belongs to the sigma-70 factor family. ECF subfamily.</text>
</comment>
<evidence type="ECO:0000259" key="5">
    <source>
        <dbReference type="Pfam" id="PF04542"/>
    </source>
</evidence>
<feature type="domain" description="RNA polymerase sigma factor 70 region 4 type 2" evidence="6">
    <location>
        <begin position="109"/>
        <end position="161"/>
    </location>
</feature>
<keyword evidence="8" id="KW-1185">Reference proteome</keyword>
<comment type="caution">
    <text evidence="7">The sequence shown here is derived from an EMBL/GenBank/DDBJ whole genome shotgun (WGS) entry which is preliminary data.</text>
</comment>
<name>A0ABW4CI99_9LACO</name>
<accession>A0ABW4CI99</accession>
<evidence type="ECO:0000256" key="4">
    <source>
        <dbReference type="ARBA" id="ARBA00023163"/>
    </source>
</evidence>
<dbReference type="PANTHER" id="PTHR43133">
    <property type="entry name" value="RNA POLYMERASE ECF-TYPE SIGMA FACTO"/>
    <property type="match status" value="1"/>
</dbReference>
<dbReference type="Gene3D" id="1.10.10.10">
    <property type="entry name" value="Winged helix-like DNA-binding domain superfamily/Winged helix DNA-binding domain"/>
    <property type="match status" value="1"/>
</dbReference>